<feature type="transmembrane region" description="Helical" evidence="1">
    <location>
        <begin position="95"/>
        <end position="112"/>
    </location>
</feature>
<reference evidence="3" key="2">
    <citation type="submission" date="2013-10" db="EMBL/GenBank/DDBJ databases">
        <authorList>
            <person name="Aslett M."/>
        </authorList>
    </citation>
    <scope>NUCLEOTIDE SEQUENCE [LARGE SCALE GENOMIC DNA]</scope>
    <source>
        <strain evidence="3">Weybridge</strain>
    </source>
</reference>
<dbReference type="RefSeq" id="XP_013337711.1">
    <property type="nucleotide sequence ID" value="XM_013482257.1"/>
</dbReference>
<dbReference type="InterPro" id="IPR011989">
    <property type="entry name" value="ARM-like"/>
</dbReference>
<dbReference type="Gene3D" id="1.25.10.10">
    <property type="entry name" value="Leucine-rich Repeat Variant"/>
    <property type="match status" value="1"/>
</dbReference>
<reference evidence="3" key="1">
    <citation type="submission" date="2013-10" db="EMBL/GenBank/DDBJ databases">
        <title>Genomic analysis of the causative agents of coccidiosis in chickens.</title>
        <authorList>
            <person name="Reid A.J."/>
            <person name="Blake D."/>
            <person name="Billington K."/>
            <person name="Browne H."/>
            <person name="Dunn M."/>
            <person name="Hung S."/>
            <person name="Kawahara F."/>
            <person name="Miranda-Saavedra D."/>
            <person name="Mourier T."/>
            <person name="Nagra H."/>
            <person name="Otto T.D."/>
            <person name="Rawlings N."/>
            <person name="Sanchez A."/>
            <person name="Sanders M."/>
            <person name="Subramaniam C."/>
            <person name="Tay Y."/>
            <person name="Dear P."/>
            <person name="Doerig C."/>
            <person name="Gruber A."/>
            <person name="Parkinson J."/>
            <person name="Shirley M."/>
            <person name="Wan K.L."/>
            <person name="Berriman M."/>
            <person name="Tomley F."/>
            <person name="Pain A."/>
        </authorList>
    </citation>
    <scope>NUCLEOTIDE SEQUENCE [LARGE SCALE GENOMIC DNA]</scope>
    <source>
        <strain evidence="3">Weybridge</strain>
    </source>
</reference>
<sequence>MPVIRYCIPCSSKRVKKLVLLFLEVIQKTDHKGKLKEELILICNGLRSDLLSPNEYVRGAALKLVAKIREAKVVEPLLEAVVQNLIPRHSYVHQSAVFFCVLYKILTVIVMFVEAPFFVFFVYCDFLASIFFQMQFN</sequence>
<dbReference type="InterPro" id="IPR002553">
    <property type="entry name" value="Clathrin/coatomer_adapt-like_N"/>
</dbReference>
<keyword evidence="1" id="KW-0812">Transmembrane</keyword>
<evidence type="ECO:0000313" key="4">
    <source>
        <dbReference type="Proteomes" id="UP000030763"/>
    </source>
</evidence>
<dbReference type="SUPFAM" id="SSF48371">
    <property type="entry name" value="ARM repeat"/>
    <property type="match status" value="1"/>
</dbReference>
<dbReference type="OrthoDB" id="397089at2759"/>
<dbReference type="Proteomes" id="UP000030763">
    <property type="component" value="Unassembled WGS sequence"/>
</dbReference>
<keyword evidence="4" id="KW-1185">Reference proteome</keyword>
<dbReference type="GO" id="GO:0006886">
    <property type="term" value="P:intracellular protein transport"/>
    <property type="evidence" value="ECO:0007669"/>
    <property type="project" value="InterPro"/>
</dbReference>
<dbReference type="VEuPathDB" id="ToxoDB:EMWEY_00037510"/>
<keyword evidence="1" id="KW-0472">Membrane</keyword>
<proteinExistence type="predicted"/>
<gene>
    <name evidence="3" type="ORF">EMWEY_00037510</name>
</gene>
<dbReference type="AlphaFoldDB" id="U6MAL7"/>
<dbReference type="PANTHER" id="PTHR10635:SF0">
    <property type="entry name" value="COATOMER SUBUNIT BETA"/>
    <property type="match status" value="1"/>
</dbReference>
<feature type="domain" description="Clathrin/coatomer adaptor adaptin-like N-terminal" evidence="2">
    <location>
        <begin position="10"/>
        <end position="99"/>
    </location>
</feature>
<dbReference type="EMBL" id="HG721992">
    <property type="protein sequence ID" value="CDJ61061.1"/>
    <property type="molecule type" value="Genomic_DNA"/>
</dbReference>
<name>U6MAL7_EIMMA</name>
<dbReference type="PANTHER" id="PTHR10635">
    <property type="entry name" value="COATOMER SUBUNIT BETA"/>
    <property type="match status" value="1"/>
</dbReference>
<dbReference type="GO" id="GO:0006891">
    <property type="term" value="P:intra-Golgi vesicle-mediated transport"/>
    <property type="evidence" value="ECO:0007669"/>
    <property type="project" value="TreeGrafter"/>
</dbReference>
<dbReference type="GO" id="GO:0030126">
    <property type="term" value="C:COPI vesicle coat"/>
    <property type="evidence" value="ECO:0007669"/>
    <property type="project" value="TreeGrafter"/>
</dbReference>
<evidence type="ECO:0000256" key="1">
    <source>
        <dbReference type="SAM" id="Phobius"/>
    </source>
</evidence>
<dbReference type="GeneID" id="25337737"/>
<dbReference type="GO" id="GO:0006888">
    <property type="term" value="P:endoplasmic reticulum to Golgi vesicle-mediated transport"/>
    <property type="evidence" value="ECO:0007669"/>
    <property type="project" value="TreeGrafter"/>
</dbReference>
<keyword evidence="1" id="KW-1133">Transmembrane helix</keyword>
<protein>
    <submittedName>
        <fullName evidence="3">Coatomer beta subunit, putative</fullName>
    </submittedName>
</protein>
<dbReference type="InterPro" id="IPR016024">
    <property type="entry name" value="ARM-type_fold"/>
</dbReference>
<evidence type="ECO:0000313" key="3">
    <source>
        <dbReference type="EMBL" id="CDJ61061.1"/>
    </source>
</evidence>
<dbReference type="Pfam" id="PF01602">
    <property type="entry name" value="Adaptin_N"/>
    <property type="match status" value="1"/>
</dbReference>
<accession>U6MAL7</accession>
<dbReference type="InterPro" id="IPR016460">
    <property type="entry name" value="COPB1"/>
</dbReference>
<evidence type="ECO:0000259" key="2">
    <source>
        <dbReference type="Pfam" id="PF01602"/>
    </source>
</evidence>
<organism evidence="3 4">
    <name type="scientific">Eimeria maxima</name>
    <name type="common">Coccidian parasite</name>
    <dbReference type="NCBI Taxonomy" id="5804"/>
    <lineage>
        <taxon>Eukaryota</taxon>
        <taxon>Sar</taxon>
        <taxon>Alveolata</taxon>
        <taxon>Apicomplexa</taxon>
        <taxon>Conoidasida</taxon>
        <taxon>Coccidia</taxon>
        <taxon>Eucoccidiorida</taxon>
        <taxon>Eimeriorina</taxon>
        <taxon>Eimeriidae</taxon>
        <taxon>Eimeria</taxon>
    </lineage>
</organism>